<organism evidence="2 3">
    <name type="scientific">Aquilegia coerulea</name>
    <name type="common">Rocky mountain columbine</name>
    <dbReference type="NCBI Taxonomy" id="218851"/>
    <lineage>
        <taxon>Eukaryota</taxon>
        <taxon>Viridiplantae</taxon>
        <taxon>Streptophyta</taxon>
        <taxon>Embryophyta</taxon>
        <taxon>Tracheophyta</taxon>
        <taxon>Spermatophyta</taxon>
        <taxon>Magnoliopsida</taxon>
        <taxon>Ranunculales</taxon>
        <taxon>Ranunculaceae</taxon>
        <taxon>Thalictroideae</taxon>
        <taxon>Aquilegia</taxon>
    </lineage>
</organism>
<keyword evidence="3" id="KW-1185">Reference proteome</keyword>
<reference evidence="2 3" key="1">
    <citation type="submission" date="2017-09" db="EMBL/GenBank/DDBJ databases">
        <title>WGS assembly of Aquilegia coerulea Goldsmith.</title>
        <authorList>
            <person name="Hodges S."/>
            <person name="Kramer E."/>
            <person name="Nordborg M."/>
            <person name="Tomkins J."/>
            <person name="Borevitz J."/>
            <person name="Derieg N."/>
            <person name="Yan J."/>
            <person name="Mihaltcheva S."/>
            <person name="Hayes R.D."/>
            <person name="Rokhsar D."/>
        </authorList>
    </citation>
    <scope>NUCLEOTIDE SEQUENCE [LARGE SCALE GENOMIC DNA]</scope>
    <source>
        <strain evidence="3">cv. Goldsmith</strain>
    </source>
</reference>
<proteinExistence type="predicted"/>
<feature type="compositionally biased region" description="Basic and acidic residues" evidence="1">
    <location>
        <begin position="64"/>
        <end position="101"/>
    </location>
</feature>
<evidence type="ECO:0000313" key="2">
    <source>
        <dbReference type="EMBL" id="PIA34122.1"/>
    </source>
</evidence>
<dbReference type="EMBL" id="KZ305056">
    <property type="protein sequence ID" value="PIA34122.1"/>
    <property type="molecule type" value="Genomic_DNA"/>
</dbReference>
<name>A0A2G5CS56_AQUCA</name>
<evidence type="ECO:0000313" key="3">
    <source>
        <dbReference type="Proteomes" id="UP000230069"/>
    </source>
</evidence>
<feature type="region of interest" description="Disordered" evidence="1">
    <location>
        <begin position="1"/>
        <end position="42"/>
    </location>
</feature>
<dbReference type="Proteomes" id="UP000230069">
    <property type="component" value="Unassembled WGS sequence"/>
</dbReference>
<dbReference type="AlphaFoldDB" id="A0A2G5CS56"/>
<gene>
    <name evidence="2" type="ORF">AQUCO_03900203v1</name>
</gene>
<sequence>MCTSHLQQASDPSSALIPSVKPQDFVLAHPERSEPRAGPSSQCGALYLLIRNAEPVRHVKRKSDRHDLPPSRDLEPVRKRRAIEQEDTVKDNGEDTADKKQKASVFSSISFPGETGGNKKRKVPSEGSSNLSNGYKDQPVRYANGHLDEIKRSEKVIPASDHDSSDDDERHFKRRPARYEPPPLPPPIEWEEDVRPSRSSRERAHNKHRDR</sequence>
<accession>A0A2G5CS56</accession>
<dbReference type="STRING" id="218851.A0A2G5CS56"/>
<feature type="region of interest" description="Disordered" evidence="1">
    <location>
        <begin position="54"/>
        <end position="211"/>
    </location>
</feature>
<feature type="compositionally biased region" description="Polar residues" evidence="1">
    <location>
        <begin position="126"/>
        <end position="135"/>
    </location>
</feature>
<feature type="compositionally biased region" description="Basic and acidic residues" evidence="1">
    <location>
        <begin position="193"/>
        <end position="203"/>
    </location>
</feature>
<feature type="compositionally biased region" description="Pro residues" evidence="1">
    <location>
        <begin position="179"/>
        <end position="188"/>
    </location>
</feature>
<feature type="compositionally biased region" description="Basic and acidic residues" evidence="1">
    <location>
        <begin position="146"/>
        <end position="171"/>
    </location>
</feature>
<feature type="compositionally biased region" description="Polar residues" evidence="1">
    <location>
        <begin position="1"/>
        <end position="13"/>
    </location>
</feature>
<dbReference type="InParanoid" id="A0A2G5CS56"/>
<evidence type="ECO:0000256" key="1">
    <source>
        <dbReference type="SAM" id="MobiDB-lite"/>
    </source>
</evidence>
<protein>
    <submittedName>
        <fullName evidence="2">Uncharacterized protein</fullName>
    </submittedName>
</protein>